<dbReference type="InParanoid" id="K5WRF4"/>
<dbReference type="Pfam" id="PF12937">
    <property type="entry name" value="F-box-like"/>
    <property type="match status" value="1"/>
</dbReference>
<dbReference type="AlphaFoldDB" id="K5WRF4"/>
<organism evidence="2 3">
    <name type="scientific">Agaricus bisporus var. burnettii (strain JB137-S8 / ATCC MYA-4627 / FGSC 10392)</name>
    <name type="common">White button mushroom</name>
    <dbReference type="NCBI Taxonomy" id="597362"/>
    <lineage>
        <taxon>Eukaryota</taxon>
        <taxon>Fungi</taxon>
        <taxon>Dikarya</taxon>
        <taxon>Basidiomycota</taxon>
        <taxon>Agaricomycotina</taxon>
        <taxon>Agaricomycetes</taxon>
        <taxon>Agaricomycetidae</taxon>
        <taxon>Agaricales</taxon>
        <taxon>Agaricineae</taxon>
        <taxon>Agaricaceae</taxon>
        <taxon>Agaricus</taxon>
    </lineage>
</organism>
<dbReference type="GeneID" id="18822461"/>
<dbReference type="SMART" id="SM00256">
    <property type="entry name" value="FBOX"/>
    <property type="match status" value="1"/>
</dbReference>
<proteinExistence type="predicted"/>
<dbReference type="RefSeq" id="XP_007331353.1">
    <property type="nucleotide sequence ID" value="XM_007331291.1"/>
</dbReference>
<dbReference type="EMBL" id="JH971393">
    <property type="protein sequence ID" value="EKM77976.1"/>
    <property type="molecule type" value="Genomic_DNA"/>
</dbReference>
<gene>
    <name evidence="2" type="ORF">AGABI1DRAFT_107753</name>
</gene>
<dbReference type="OrthoDB" id="2885124at2759"/>
<dbReference type="Gene3D" id="1.20.1280.50">
    <property type="match status" value="1"/>
</dbReference>
<feature type="domain" description="F-box" evidence="1">
    <location>
        <begin position="289"/>
        <end position="335"/>
    </location>
</feature>
<dbReference type="SUPFAM" id="SSF81383">
    <property type="entry name" value="F-box domain"/>
    <property type="match status" value="1"/>
</dbReference>
<evidence type="ECO:0000313" key="2">
    <source>
        <dbReference type="EMBL" id="EKM77976.1"/>
    </source>
</evidence>
<accession>K5WRF4</accession>
<evidence type="ECO:0000313" key="3">
    <source>
        <dbReference type="Proteomes" id="UP000008493"/>
    </source>
</evidence>
<protein>
    <recommendedName>
        <fullName evidence="1">F-box domain-containing protein</fullName>
    </recommendedName>
</protein>
<dbReference type="InterPro" id="IPR001810">
    <property type="entry name" value="F-box_dom"/>
</dbReference>
<name>K5WRF4_AGABU</name>
<dbReference type="HOGENOM" id="CLU_401115_0_0_1"/>
<dbReference type="Proteomes" id="UP000008493">
    <property type="component" value="Unassembled WGS sequence"/>
</dbReference>
<dbReference type="KEGG" id="abp:AGABI1DRAFT107753"/>
<sequence length="686" mass="78689">MLIPNDRWFPLHSRYPHFAQWRILDFWLISYFCIKYPISPIAWIAASRPESHITSFFDDARVAPTYTKEEIEIDSDEACEELNEIKLASPTLKHKREWPSELEVTKITTAEGRLFAPYASTVVRYVGDVHYRNPITRLRHILEAIDGGPKDDVLRKGHPMAQLMMHYTGGFSPTFQLMPWLTPANYYSQSINIKQKKPIWRTICARIYFQDCGAVFEHAFKCIAIYFYASGVWTCHCLLIADGRTEPDFLLWNAIAVAIRILRWLISRYFEAQKAKAVAPPPEPQIPVKPSFQNMPLQLQTQVLTYLHWKEVLRVRRTCKSWNRATKTREIWADFVTRFTSFQNRNPAPEEPVKAYSAEELERWLLSRLSVELGWRNEEQEPTRYRPIKCATPAAFHLVEGGRWLLVPDAEGIGRVSVYDLDKKNPSMAHLIEPMHKLDANRTLLMAVDIARSAKTLTFNLLLTTNVMRDASSHPAHVRVYKVRLKGHGSNAHLDATHLTTFSIPGVGKFSSIDISGELFARARRTKEGTFLEVLKWQESTSITQTRVRIPVDQAIEAVRIIETNRLAAFSKTDMFIYPIPPFQIIQANALDVYDVVPPLWKLPCPGGRLYRGGLSPVYFDPSFQMTRFVLCAQDGIYGISIPQDRKAKPRLSKLVEFETTTESGYSLGTEIQARLRLVICGSKTK</sequence>
<dbReference type="PROSITE" id="PS50181">
    <property type="entry name" value="FBOX"/>
    <property type="match status" value="1"/>
</dbReference>
<reference evidence="3" key="1">
    <citation type="journal article" date="2012" name="Proc. Natl. Acad. Sci. U.S.A.">
        <title>Genome sequence of the button mushroom Agaricus bisporus reveals mechanisms governing adaptation to a humic-rich ecological niche.</title>
        <authorList>
            <person name="Morin E."/>
            <person name="Kohler A."/>
            <person name="Baker A.R."/>
            <person name="Foulongne-Oriol M."/>
            <person name="Lombard V."/>
            <person name="Nagy L.G."/>
            <person name="Ohm R.A."/>
            <person name="Patyshakuliyeva A."/>
            <person name="Brun A."/>
            <person name="Aerts A.L."/>
            <person name="Bailey A.M."/>
            <person name="Billette C."/>
            <person name="Coutinho P.M."/>
            <person name="Deakin G."/>
            <person name="Doddapaneni H."/>
            <person name="Floudas D."/>
            <person name="Grimwood J."/>
            <person name="Hilden K."/>
            <person name="Kuees U."/>
            <person name="LaButti K.M."/>
            <person name="Lapidus A."/>
            <person name="Lindquist E.A."/>
            <person name="Lucas S.M."/>
            <person name="Murat C."/>
            <person name="Riley R.W."/>
            <person name="Salamov A.A."/>
            <person name="Schmutz J."/>
            <person name="Subramanian V."/>
            <person name="Woesten H.A.B."/>
            <person name="Xu J."/>
            <person name="Eastwood D.C."/>
            <person name="Foster G.D."/>
            <person name="Sonnenberg A.S."/>
            <person name="Cullen D."/>
            <person name="de Vries R.P."/>
            <person name="Lundell T."/>
            <person name="Hibbett D.S."/>
            <person name="Henrissat B."/>
            <person name="Burton K.S."/>
            <person name="Kerrigan R.W."/>
            <person name="Challen M.P."/>
            <person name="Grigoriev I.V."/>
            <person name="Martin F."/>
        </authorList>
    </citation>
    <scope>NUCLEOTIDE SEQUENCE [LARGE SCALE GENOMIC DNA]</scope>
    <source>
        <strain evidence="3">JB137-S8 / ATCC MYA-4627 / FGSC 10392</strain>
    </source>
</reference>
<evidence type="ECO:0000259" key="1">
    <source>
        <dbReference type="PROSITE" id="PS50181"/>
    </source>
</evidence>
<keyword evidence="3" id="KW-1185">Reference proteome</keyword>
<dbReference type="InterPro" id="IPR036047">
    <property type="entry name" value="F-box-like_dom_sf"/>
</dbReference>
<dbReference type="CDD" id="cd09917">
    <property type="entry name" value="F-box_SF"/>
    <property type="match status" value="1"/>
</dbReference>